<keyword evidence="1" id="KW-0732">Signal</keyword>
<feature type="chain" id="PRO_5032841604" description="Doubled CXXCH motif domain-containing protein" evidence="1">
    <location>
        <begin position="22"/>
        <end position="368"/>
    </location>
</feature>
<reference evidence="2" key="1">
    <citation type="journal article" date="2020" name="mSystems">
        <title>Genome- and Community-Level Interaction Insights into Carbon Utilization and Element Cycling Functions of Hydrothermarchaeota in Hydrothermal Sediment.</title>
        <authorList>
            <person name="Zhou Z."/>
            <person name="Liu Y."/>
            <person name="Xu W."/>
            <person name="Pan J."/>
            <person name="Luo Z.H."/>
            <person name="Li M."/>
        </authorList>
    </citation>
    <scope>NUCLEOTIDE SEQUENCE [LARGE SCALE GENOMIC DNA]</scope>
    <source>
        <strain evidence="2">SpSt-381</strain>
    </source>
</reference>
<accession>A0A832I608</accession>
<dbReference type="EMBL" id="DSQF01000022">
    <property type="protein sequence ID" value="HGZ44005.1"/>
    <property type="molecule type" value="Genomic_DNA"/>
</dbReference>
<evidence type="ECO:0000256" key="1">
    <source>
        <dbReference type="SAM" id="SignalP"/>
    </source>
</evidence>
<dbReference type="SUPFAM" id="SSF48695">
    <property type="entry name" value="Multiheme cytochromes"/>
    <property type="match status" value="2"/>
</dbReference>
<organism evidence="2">
    <name type="scientific">Eiseniibacteriota bacterium</name>
    <dbReference type="NCBI Taxonomy" id="2212470"/>
    <lineage>
        <taxon>Bacteria</taxon>
        <taxon>Candidatus Eiseniibacteriota</taxon>
    </lineage>
</organism>
<gene>
    <name evidence="2" type="ORF">ENR23_11405</name>
</gene>
<evidence type="ECO:0000313" key="2">
    <source>
        <dbReference type="EMBL" id="HGZ44005.1"/>
    </source>
</evidence>
<comment type="caution">
    <text evidence="2">The sequence shown here is derived from an EMBL/GenBank/DDBJ whole genome shotgun (WGS) entry which is preliminary data.</text>
</comment>
<evidence type="ECO:0008006" key="3">
    <source>
        <dbReference type="Google" id="ProtNLM"/>
    </source>
</evidence>
<dbReference type="AlphaFoldDB" id="A0A832I608"/>
<sequence>MKRIVLLLAVCLVSLPAAALAGDYHVGSTLPCYDCHTMHYSKTHDYSSDVAGFGTTTLAAGGPFDYLLRQPGNDLCLTCHNNQPWAPDVFGQGTGPAVRMGGGLNAAANPHATLTNDAGYDEGDGHSLWSTDVAPGGTWTAPSAEGLECVHCHAQHGIASQYRNLLNRGSFSGKALTYAKLTNDLTKDVFVRAPLNYDQSAVDFNEPNVRQSAYGNWCKTCHTNFHGQGGDPNMGGQQANNDSSGTAAKAWKRHPTADVNIGSVAGTHVSSLTAYNNHPYTNRVKVMDSQGIWNTGPGNVAPNTVTPSCFSCHKGHGNKNSYGLIWMGGAGAVTEEGDDAATLSNGSKYIALCRQCHAQASGYAVGFP</sequence>
<protein>
    <recommendedName>
        <fullName evidence="3">Doubled CXXCH motif domain-containing protein</fullName>
    </recommendedName>
</protein>
<proteinExistence type="predicted"/>
<name>A0A832I608_UNCEI</name>
<dbReference type="InterPro" id="IPR036280">
    <property type="entry name" value="Multihaem_cyt_sf"/>
</dbReference>
<feature type="signal peptide" evidence="1">
    <location>
        <begin position="1"/>
        <end position="21"/>
    </location>
</feature>